<dbReference type="InterPro" id="IPR011701">
    <property type="entry name" value="MFS"/>
</dbReference>
<dbReference type="GO" id="GO:0022857">
    <property type="term" value="F:transmembrane transporter activity"/>
    <property type="evidence" value="ECO:0007669"/>
    <property type="project" value="InterPro"/>
</dbReference>
<feature type="transmembrane region" description="Helical" evidence="6">
    <location>
        <begin position="349"/>
        <end position="368"/>
    </location>
</feature>
<name>A0A4P6Q2U7_9ACTN</name>
<gene>
    <name evidence="8" type="ORF">EKD16_06580</name>
</gene>
<feature type="transmembrane region" description="Helical" evidence="6">
    <location>
        <begin position="161"/>
        <end position="179"/>
    </location>
</feature>
<evidence type="ECO:0000256" key="3">
    <source>
        <dbReference type="ARBA" id="ARBA00022989"/>
    </source>
</evidence>
<dbReference type="Pfam" id="PF07690">
    <property type="entry name" value="MFS_1"/>
    <property type="match status" value="1"/>
</dbReference>
<feature type="domain" description="Major facilitator superfamily (MFS) profile" evidence="7">
    <location>
        <begin position="59"/>
        <end position="463"/>
    </location>
</feature>
<evidence type="ECO:0000259" key="7">
    <source>
        <dbReference type="PROSITE" id="PS50850"/>
    </source>
</evidence>
<dbReference type="RefSeq" id="WP_394347316.1">
    <property type="nucleotide sequence ID" value="NZ_CP036455.1"/>
</dbReference>
<feature type="region of interest" description="Disordered" evidence="5">
    <location>
        <begin position="1"/>
        <end position="56"/>
    </location>
</feature>
<keyword evidence="2 6" id="KW-0812">Transmembrane</keyword>
<accession>A0A4P6Q2U7</accession>
<keyword evidence="3 6" id="KW-1133">Transmembrane helix</keyword>
<feature type="transmembrane region" description="Helical" evidence="6">
    <location>
        <begin position="128"/>
        <end position="155"/>
    </location>
</feature>
<feature type="compositionally biased region" description="Pro residues" evidence="5">
    <location>
        <begin position="9"/>
        <end position="18"/>
    </location>
</feature>
<comment type="subcellular location">
    <subcellularLocation>
        <location evidence="1">Cell membrane</location>
        <topology evidence="1">Multi-pass membrane protein</topology>
    </subcellularLocation>
</comment>
<feature type="transmembrane region" description="Helical" evidence="6">
    <location>
        <begin position="96"/>
        <end position="116"/>
    </location>
</feature>
<feature type="region of interest" description="Disordered" evidence="5">
    <location>
        <begin position="246"/>
        <end position="270"/>
    </location>
</feature>
<dbReference type="SUPFAM" id="SSF103473">
    <property type="entry name" value="MFS general substrate transporter"/>
    <property type="match status" value="1"/>
</dbReference>
<protein>
    <submittedName>
        <fullName evidence="8">Major Facilitator Superfamily protein</fullName>
    </submittedName>
</protein>
<dbReference type="Proteomes" id="UP000292235">
    <property type="component" value="Chromosome"/>
</dbReference>
<dbReference type="InterPro" id="IPR036259">
    <property type="entry name" value="MFS_trans_sf"/>
</dbReference>
<organism evidence="8 9">
    <name type="scientific">Streptomonospora litoralis</name>
    <dbReference type="NCBI Taxonomy" id="2498135"/>
    <lineage>
        <taxon>Bacteria</taxon>
        <taxon>Bacillati</taxon>
        <taxon>Actinomycetota</taxon>
        <taxon>Actinomycetes</taxon>
        <taxon>Streptosporangiales</taxon>
        <taxon>Nocardiopsidaceae</taxon>
        <taxon>Streptomonospora</taxon>
    </lineage>
</organism>
<evidence type="ECO:0000256" key="6">
    <source>
        <dbReference type="SAM" id="Phobius"/>
    </source>
</evidence>
<evidence type="ECO:0000313" key="9">
    <source>
        <dbReference type="Proteomes" id="UP000292235"/>
    </source>
</evidence>
<dbReference type="PANTHER" id="PTHR11360">
    <property type="entry name" value="MONOCARBOXYLATE TRANSPORTER"/>
    <property type="match status" value="1"/>
</dbReference>
<sequence length="479" mass="48439">MSGPCTAAVPPPIPPRFQPRPRKQVSPLTSQPRTGPPADPAPGSGRRPAPRGGEKTGSAAAVALCGTVLALSGPGQTAGMSVLIDHFIADLGVSRSAVSTAYLIGTLGGAFALPWIGRAVDRFGVRPVLAGVALTFGAFLTLLSLVQGIVGLTVAFVGARAMGQGGMTLVATTAVAIAVTRKRGTAIGITTAAGTAGISLVPVLAERVIAEFGWRTAVFGEALVVWAVVLPIAVWGLRGVRGGREAAKEQPEGAGSDEGGDGSAQDGGASEPAWPLRAIVRTSMFWLITSAVACSGLVTTAVFFHQIAILGEQGLTPTQAAANFLPQTVAGLLASFAFSSATDRFPPKLLILLCMLMQVAGLCMLPFVGPGATAVAYGMTLGAAAAGARSVEAAAFPYYYGTASLGTLRGFTQSVAVSSTAVAPLLLSLGHDVADSYLPAVYALAVLPALIALAAPFARRPHRAGETAEAGEPEKPAAE</sequence>
<dbReference type="PROSITE" id="PS50850">
    <property type="entry name" value="MFS"/>
    <property type="match status" value="1"/>
</dbReference>
<proteinExistence type="predicted"/>
<dbReference type="Gene3D" id="1.20.1250.20">
    <property type="entry name" value="MFS general substrate transporter like domains"/>
    <property type="match status" value="1"/>
</dbReference>
<dbReference type="AlphaFoldDB" id="A0A4P6Q2U7"/>
<evidence type="ECO:0000256" key="2">
    <source>
        <dbReference type="ARBA" id="ARBA00022692"/>
    </source>
</evidence>
<feature type="transmembrane region" description="Helical" evidence="6">
    <location>
        <begin position="437"/>
        <end position="458"/>
    </location>
</feature>
<evidence type="ECO:0000256" key="4">
    <source>
        <dbReference type="ARBA" id="ARBA00023136"/>
    </source>
</evidence>
<reference evidence="8 9" key="1">
    <citation type="submission" date="2019-02" db="EMBL/GenBank/DDBJ databases">
        <authorList>
            <person name="Khodamoradi S."/>
            <person name="Hahnke R.L."/>
            <person name="Kaempfer P."/>
            <person name="Schumann P."/>
            <person name="Rohde M."/>
            <person name="Steinert M."/>
            <person name="Luzhetskyy A."/>
            <person name="Wink J."/>
            <person name="Ruckert C."/>
        </authorList>
    </citation>
    <scope>NUCLEOTIDE SEQUENCE [LARGE SCALE GENOMIC DNA]</scope>
    <source>
        <strain evidence="8 9">M2</strain>
    </source>
</reference>
<evidence type="ECO:0000256" key="5">
    <source>
        <dbReference type="SAM" id="MobiDB-lite"/>
    </source>
</evidence>
<feature type="transmembrane region" description="Helical" evidence="6">
    <location>
        <begin position="324"/>
        <end position="342"/>
    </location>
</feature>
<feature type="transmembrane region" description="Helical" evidence="6">
    <location>
        <begin position="284"/>
        <end position="304"/>
    </location>
</feature>
<dbReference type="GO" id="GO:0005886">
    <property type="term" value="C:plasma membrane"/>
    <property type="evidence" value="ECO:0007669"/>
    <property type="project" value="UniProtKB-SubCell"/>
</dbReference>
<keyword evidence="4 6" id="KW-0472">Membrane</keyword>
<feature type="compositionally biased region" description="Low complexity" evidence="5">
    <location>
        <begin position="41"/>
        <end position="51"/>
    </location>
</feature>
<dbReference type="EMBL" id="CP036455">
    <property type="protein sequence ID" value="QBI53114.1"/>
    <property type="molecule type" value="Genomic_DNA"/>
</dbReference>
<feature type="transmembrane region" description="Helical" evidence="6">
    <location>
        <begin position="56"/>
        <end position="76"/>
    </location>
</feature>
<dbReference type="InterPro" id="IPR020846">
    <property type="entry name" value="MFS_dom"/>
</dbReference>
<evidence type="ECO:0000256" key="1">
    <source>
        <dbReference type="ARBA" id="ARBA00004651"/>
    </source>
</evidence>
<dbReference type="InterPro" id="IPR050327">
    <property type="entry name" value="Proton-linked_MCT"/>
</dbReference>
<feature type="transmembrane region" description="Helical" evidence="6">
    <location>
        <begin position="217"/>
        <end position="237"/>
    </location>
</feature>
<dbReference type="KEGG" id="strr:EKD16_06580"/>
<dbReference type="PANTHER" id="PTHR11360:SF308">
    <property type="entry name" value="BLL3089 PROTEIN"/>
    <property type="match status" value="1"/>
</dbReference>
<evidence type="ECO:0000313" key="8">
    <source>
        <dbReference type="EMBL" id="QBI53114.1"/>
    </source>
</evidence>
<feature type="transmembrane region" description="Helical" evidence="6">
    <location>
        <begin position="186"/>
        <end position="205"/>
    </location>
</feature>
<keyword evidence="9" id="KW-1185">Reference proteome</keyword>